<evidence type="ECO:0000313" key="12">
    <source>
        <dbReference type="RefSeq" id="XP_003746534.1"/>
    </source>
</evidence>
<dbReference type="SUPFAM" id="SSF81411">
    <property type="entry name" value="Mitochondrial cytochrome c oxidase subunit VIa"/>
    <property type="match status" value="1"/>
</dbReference>
<comment type="similarity">
    <text evidence="3 10">Belongs to the cytochrome c oxidase subunit 6A family.</text>
</comment>
<evidence type="ECO:0000256" key="5">
    <source>
        <dbReference type="ARBA" id="ARBA00022792"/>
    </source>
</evidence>
<evidence type="ECO:0000256" key="3">
    <source>
        <dbReference type="ARBA" id="ARBA00005553"/>
    </source>
</evidence>
<evidence type="ECO:0000256" key="10">
    <source>
        <dbReference type="RuleBase" id="RU004396"/>
    </source>
</evidence>
<evidence type="ECO:0000256" key="2">
    <source>
        <dbReference type="ARBA" id="ARBA00004673"/>
    </source>
</evidence>
<protein>
    <submittedName>
        <fullName evidence="12">Cytochrome c oxidase subunit 6A1, mitochondrial</fullName>
    </submittedName>
</protein>
<dbReference type="KEGG" id="goe:100904052"/>
<keyword evidence="6" id="KW-0809">Transit peptide</keyword>
<dbReference type="InterPro" id="IPR036418">
    <property type="entry name" value="Cyt_c_oxidase_su6a_sf"/>
</dbReference>
<dbReference type="PANTHER" id="PTHR11504:SF0">
    <property type="entry name" value="CYTOCHROME C OXIDASE SUBUNIT"/>
    <property type="match status" value="1"/>
</dbReference>
<dbReference type="GO" id="GO:0006123">
    <property type="term" value="P:mitochondrial electron transport, cytochrome c to oxygen"/>
    <property type="evidence" value="ECO:0007669"/>
    <property type="project" value="TreeGrafter"/>
</dbReference>
<keyword evidence="11" id="KW-1185">Reference proteome</keyword>
<sequence>MASILGRVARRFASTAVKDHQDHEAAALLWKRLSLFVALPAVVIVGINTYLHELEHHKHEQRPEFIPCEHLGIINKPFPWGDGKHGLLFNKKVNFTRDGYED</sequence>
<gene>
    <name evidence="12" type="primary">LOC100904052</name>
</gene>
<dbReference type="RefSeq" id="XP_003746534.1">
    <property type="nucleotide sequence ID" value="XM_003746486.3"/>
</dbReference>
<evidence type="ECO:0000256" key="7">
    <source>
        <dbReference type="ARBA" id="ARBA00022989"/>
    </source>
</evidence>
<evidence type="ECO:0000313" key="11">
    <source>
        <dbReference type="Proteomes" id="UP000694867"/>
    </source>
</evidence>
<dbReference type="FunFam" id="4.10.95.10:FF:000001">
    <property type="entry name" value="Cytochrome c oxidase subunit 6A, mitochondrial"/>
    <property type="match status" value="1"/>
</dbReference>
<organism evidence="11 12">
    <name type="scientific">Galendromus occidentalis</name>
    <name type="common">western predatory mite</name>
    <dbReference type="NCBI Taxonomy" id="34638"/>
    <lineage>
        <taxon>Eukaryota</taxon>
        <taxon>Metazoa</taxon>
        <taxon>Ecdysozoa</taxon>
        <taxon>Arthropoda</taxon>
        <taxon>Chelicerata</taxon>
        <taxon>Arachnida</taxon>
        <taxon>Acari</taxon>
        <taxon>Parasitiformes</taxon>
        <taxon>Mesostigmata</taxon>
        <taxon>Gamasina</taxon>
        <taxon>Phytoseioidea</taxon>
        <taxon>Phytoseiidae</taxon>
        <taxon>Typhlodrominae</taxon>
        <taxon>Galendromus</taxon>
    </lineage>
</organism>
<dbReference type="Gene3D" id="4.10.95.10">
    <property type="entry name" value="Cytochrome c oxidase, subunit VIa"/>
    <property type="match status" value="1"/>
</dbReference>
<dbReference type="AlphaFoldDB" id="A0AAJ6VZ50"/>
<comment type="pathway">
    <text evidence="2">Energy metabolism; oxidative phosphorylation.</text>
</comment>
<evidence type="ECO:0000256" key="1">
    <source>
        <dbReference type="ARBA" id="ARBA00004434"/>
    </source>
</evidence>
<dbReference type="PANTHER" id="PTHR11504">
    <property type="entry name" value="CYTOCHROME C OXIDASE POLYPEPTIDE VIA"/>
    <property type="match status" value="1"/>
</dbReference>
<evidence type="ECO:0000256" key="6">
    <source>
        <dbReference type="ARBA" id="ARBA00022946"/>
    </source>
</evidence>
<dbReference type="PIRSF" id="PIRSF000277">
    <property type="entry name" value="COX6A1"/>
    <property type="match status" value="1"/>
</dbReference>
<accession>A0AAJ6VZ50</accession>
<reference evidence="12" key="1">
    <citation type="submission" date="2025-08" db="UniProtKB">
        <authorList>
            <consortium name="RefSeq"/>
        </authorList>
    </citation>
    <scope>IDENTIFICATION</scope>
</reference>
<name>A0AAJ6VZ50_9ACAR</name>
<dbReference type="GO" id="GO:0005743">
    <property type="term" value="C:mitochondrial inner membrane"/>
    <property type="evidence" value="ECO:0007669"/>
    <property type="project" value="UniProtKB-SubCell"/>
</dbReference>
<dbReference type="Pfam" id="PF02046">
    <property type="entry name" value="COX6A"/>
    <property type="match status" value="1"/>
</dbReference>
<keyword evidence="8" id="KW-0496">Mitochondrion</keyword>
<evidence type="ECO:0000256" key="4">
    <source>
        <dbReference type="ARBA" id="ARBA00022692"/>
    </source>
</evidence>
<evidence type="ECO:0000256" key="9">
    <source>
        <dbReference type="ARBA" id="ARBA00023136"/>
    </source>
</evidence>
<dbReference type="GeneID" id="100904052"/>
<evidence type="ECO:0000256" key="8">
    <source>
        <dbReference type="ARBA" id="ARBA00023128"/>
    </source>
</evidence>
<dbReference type="InterPro" id="IPR001349">
    <property type="entry name" value="Cyt_c_oxidase_su6a"/>
</dbReference>
<keyword evidence="9" id="KW-0472">Membrane</keyword>
<keyword evidence="4" id="KW-0812">Transmembrane</keyword>
<dbReference type="GO" id="GO:0030234">
    <property type="term" value="F:enzyme regulator activity"/>
    <property type="evidence" value="ECO:0007669"/>
    <property type="project" value="TreeGrafter"/>
</dbReference>
<comment type="subcellular location">
    <subcellularLocation>
        <location evidence="1">Mitochondrion inner membrane</location>
        <topology evidence="1">Single-pass membrane protein</topology>
    </subcellularLocation>
</comment>
<dbReference type="Proteomes" id="UP000694867">
    <property type="component" value="Unplaced"/>
</dbReference>
<keyword evidence="7" id="KW-1133">Transmembrane helix</keyword>
<keyword evidence="5" id="KW-0999">Mitochondrion inner membrane</keyword>
<proteinExistence type="inferred from homology"/>